<organism evidence="6 7">
    <name type="scientific">Desulfolutivibrio sulfodismutans</name>
    <dbReference type="NCBI Taxonomy" id="63561"/>
    <lineage>
        <taxon>Bacteria</taxon>
        <taxon>Pseudomonadati</taxon>
        <taxon>Thermodesulfobacteriota</taxon>
        <taxon>Desulfovibrionia</taxon>
        <taxon>Desulfovibrionales</taxon>
        <taxon>Desulfovibrionaceae</taxon>
        <taxon>Desulfolutivibrio</taxon>
    </lineage>
</organism>
<proteinExistence type="predicted"/>
<name>A0A7K3NML9_9BACT</name>
<dbReference type="Gene3D" id="2.10.109.10">
    <property type="entry name" value="Umud Fragment, subunit A"/>
    <property type="match status" value="1"/>
</dbReference>
<dbReference type="InterPro" id="IPR010982">
    <property type="entry name" value="Lambda_DNA-bd_dom_sf"/>
</dbReference>
<dbReference type="Pfam" id="PF00717">
    <property type="entry name" value="Peptidase_S24"/>
    <property type="match status" value="1"/>
</dbReference>
<reference evidence="6 7" key="1">
    <citation type="submission" date="2020-02" db="EMBL/GenBank/DDBJ databases">
        <title>Comparative genomics of sulfur disproportionating microorganisms.</title>
        <authorList>
            <person name="Ward L.M."/>
            <person name="Bertran E."/>
            <person name="Johnston D.T."/>
        </authorList>
    </citation>
    <scope>NUCLEOTIDE SEQUENCE [LARGE SCALE GENOMIC DNA]</scope>
    <source>
        <strain evidence="6 7">DSM 3696</strain>
    </source>
</reference>
<evidence type="ECO:0000313" key="6">
    <source>
        <dbReference type="EMBL" id="NDY57440.1"/>
    </source>
</evidence>
<dbReference type="GO" id="GO:0003677">
    <property type="term" value="F:DNA binding"/>
    <property type="evidence" value="ECO:0007669"/>
    <property type="project" value="UniProtKB-KW"/>
</dbReference>
<dbReference type="CDD" id="cd06529">
    <property type="entry name" value="S24_LexA-like"/>
    <property type="match status" value="1"/>
</dbReference>
<gene>
    <name evidence="6" type="ORF">G3N56_11885</name>
</gene>
<dbReference type="PANTHER" id="PTHR40661">
    <property type="match status" value="1"/>
</dbReference>
<comment type="caution">
    <text evidence="6">The sequence shown here is derived from an EMBL/GenBank/DDBJ whole genome shotgun (WGS) entry which is preliminary data.</text>
</comment>
<dbReference type="SUPFAM" id="SSF47413">
    <property type="entry name" value="lambda repressor-like DNA-binding domains"/>
    <property type="match status" value="1"/>
</dbReference>
<keyword evidence="2" id="KW-0238">DNA-binding</keyword>
<feature type="region of interest" description="Disordered" evidence="4">
    <location>
        <begin position="1"/>
        <end position="22"/>
    </location>
</feature>
<dbReference type="EMBL" id="JAAGRQ010000047">
    <property type="protein sequence ID" value="NDY57440.1"/>
    <property type="molecule type" value="Genomic_DNA"/>
</dbReference>
<dbReference type="Pfam" id="PF01381">
    <property type="entry name" value="HTH_3"/>
    <property type="match status" value="1"/>
</dbReference>
<accession>A0A7K3NML9</accession>
<evidence type="ECO:0000313" key="7">
    <source>
        <dbReference type="Proteomes" id="UP000469724"/>
    </source>
</evidence>
<dbReference type="PANTHER" id="PTHR40661:SF3">
    <property type="entry name" value="FELS-1 PROPHAGE TRANSCRIPTIONAL REGULATOR"/>
    <property type="match status" value="1"/>
</dbReference>
<dbReference type="RefSeq" id="WP_163302481.1">
    <property type="nucleotide sequence ID" value="NZ_JAAGRQ010000047.1"/>
</dbReference>
<dbReference type="InterPro" id="IPR015927">
    <property type="entry name" value="Peptidase_S24_S26A/B/C"/>
</dbReference>
<evidence type="ECO:0000256" key="3">
    <source>
        <dbReference type="ARBA" id="ARBA00023163"/>
    </source>
</evidence>
<evidence type="ECO:0000256" key="4">
    <source>
        <dbReference type="SAM" id="MobiDB-lite"/>
    </source>
</evidence>
<sequence>MNDKTPSGLPSGLQAESPNQEKFASRLRSKREELGLTQQDLATKIGVSLTSIQNYEAGRIPRGEHLIALSRELSCSIDWILTGDTSLSTPKGSQEADQAPAEDVQRSGYTLIPKVKARLNAGTGSLETSAETIGHYAFKTQFLKRKGNSTRMVLMDIHGDSMNPVLEDRDTVLIDESQNEILSGCMFAVGVDDAVFVKYVDCEPGMLILRSRNERYKPIEVPMTGDLADTVRIIGRVVWSCREYGG</sequence>
<dbReference type="InterPro" id="IPR036286">
    <property type="entry name" value="LexA/Signal_pep-like_sf"/>
</dbReference>
<dbReference type="PROSITE" id="PS50943">
    <property type="entry name" value="HTH_CROC1"/>
    <property type="match status" value="1"/>
</dbReference>
<keyword evidence="1" id="KW-0805">Transcription regulation</keyword>
<dbReference type="InterPro" id="IPR039418">
    <property type="entry name" value="LexA-like"/>
</dbReference>
<keyword evidence="7" id="KW-1185">Reference proteome</keyword>
<evidence type="ECO:0000256" key="1">
    <source>
        <dbReference type="ARBA" id="ARBA00023015"/>
    </source>
</evidence>
<evidence type="ECO:0000259" key="5">
    <source>
        <dbReference type="PROSITE" id="PS50943"/>
    </source>
</evidence>
<protein>
    <submittedName>
        <fullName evidence="6">Helix-turn-helix transcriptional regulator</fullName>
    </submittedName>
</protein>
<dbReference type="SMART" id="SM00530">
    <property type="entry name" value="HTH_XRE"/>
    <property type="match status" value="1"/>
</dbReference>
<evidence type="ECO:0000256" key="2">
    <source>
        <dbReference type="ARBA" id="ARBA00023125"/>
    </source>
</evidence>
<dbReference type="Gene3D" id="1.10.260.40">
    <property type="entry name" value="lambda repressor-like DNA-binding domains"/>
    <property type="match status" value="1"/>
</dbReference>
<keyword evidence="3" id="KW-0804">Transcription</keyword>
<feature type="domain" description="HTH cro/C1-type" evidence="5">
    <location>
        <begin position="27"/>
        <end position="80"/>
    </location>
</feature>
<dbReference type="SUPFAM" id="SSF51306">
    <property type="entry name" value="LexA/Signal peptidase"/>
    <property type="match status" value="1"/>
</dbReference>
<dbReference type="InterPro" id="IPR001387">
    <property type="entry name" value="Cro/C1-type_HTH"/>
</dbReference>
<dbReference type="Proteomes" id="UP000469724">
    <property type="component" value="Unassembled WGS sequence"/>
</dbReference>
<dbReference type="AlphaFoldDB" id="A0A7K3NML9"/>
<dbReference type="CDD" id="cd00093">
    <property type="entry name" value="HTH_XRE"/>
    <property type="match status" value="1"/>
</dbReference>